<keyword evidence="2" id="KW-1133">Transmembrane helix</keyword>
<dbReference type="Gene3D" id="3.30.70.1430">
    <property type="entry name" value="Multidrug efflux transporter AcrB pore domain"/>
    <property type="match status" value="2"/>
</dbReference>
<dbReference type="AlphaFoldDB" id="A0A4Q2R9M1"/>
<dbReference type="GO" id="GO:0042910">
    <property type="term" value="F:xenobiotic transmembrane transporter activity"/>
    <property type="evidence" value="ECO:0007669"/>
    <property type="project" value="TreeGrafter"/>
</dbReference>
<dbReference type="OrthoDB" id="8308837at2"/>
<dbReference type="PANTHER" id="PTHR32063:SF77">
    <property type="entry name" value="ACR FAMILY TRANSPORT PROTEIN"/>
    <property type="match status" value="1"/>
</dbReference>
<dbReference type="Gene3D" id="3.30.2090.10">
    <property type="entry name" value="Multidrug efflux transporter AcrB TolC docking domain, DN and DC subdomains"/>
    <property type="match status" value="2"/>
</dbReference>
<evidence type="ECO:0000256" key="2">
    <source>
        <dbReference type="SAM" id="Phobius"/>
    </source>
</evidence>
<keyword evidence="2" id="KW-0472">Membrane</keyword>
<evidence type="ECO:0000313" key="4">
    <source>
        <dbReference type="Proteomes" id="UP000289411"/>
    </source>
</evidence>
<feature type="region of interest" description="Disordered" evidence="1">
    <location>
        <begin position="1016"/>
        <end position="1050"/>
    </location>
</feature>
<dbReference type="Pfam" id="PF00873">
    <property type="entry name" value="ACR_tran"/>
    <property type="match status" value="1"/>
</dbReference>
<proteinExistence type="predicted"/>
<dbReference type="Gene3D" id="1.20.1640.10">
    <property type="entry name" value="Multidrug efflux transporter AcrB transmembrane domain"/>
    <property type="match status" value="2"/>
</dbReference>
<feature type="transmembrane region" description="Helical" evidence="2">
    <location>
        <begin position="386"/>
        <end position="411"/>
    </location>
</feature>
<dbReference type="InterPro" id="IPR027463">
    <property type="entry name" value="AcrB_DN_DC_subdom"/>
</dbReference>
<reference evidence="3 4" key="2">
    <citation type="submission" date="2019-02" db="EMBL/GenBank/DDBJ databases">
        <title>'Lichenibacterium ramalinii' gen. nov. sp. nov., 'Lichenibacterium minor' gen. nov. sp. nov.</title>
        <authorList>
            <person name="Pankratov T."/>
        </authorList>
    </citation>
    <scope>NUCLEOTIDE SEQUENCE [LARGE SCALE GENOMIC DNA]</scope>
    <source>
        <strain evidence="3 4">RmlP001</strain>
    </source>
</reference>
<reference evidence="3 4" key="1">
    <citation type="submission" date="2018-09" db="EMBL/GenBank/DDBJ databases">
        <authorList>
            <person name="Grouzdev D.S."/>
            <person name="Krutkina M.S."/>
        </authorList>
    </citation>
    <scope>NUCLEOTIDE SEQUENCE [LARGE SCALE GENOMIC DNA]</scope>
    <source>
        <strain evidence="3 4">RmlP001</strain>
    </source>
</reference>
<keyword evidence="2" id="KW-0812">Transmembrane</keyword>
<feature type="transmembrane region" description="Helical" evidence="2">
    <location>
        <begin position="431"/>
        <end position="451"/>
    </location>
</feature>
<feature type="transmembrane region" description="Helical" evidence="2">
    <location>
        <begin position="331"/>
        <end position="353"/>
    </location>
</feature>
<dbReference type="SUPFAM" id="SSF82714">
    <property type="entry name" value="Multidrug efflux transporter AcrB TolC docking domain, DN and DC subdomains"/>
    <property type="match status" value="2"/>
</dbReference>
<dbReference type="Proteomes" id="UP000289411">
    <property type="component" value="Unassembled WGS sequence"/>
</dbReference>
<sequence>MSLPISAWSIRRPMPALVAFAVLVILGLVAFRSLPVTRLPNIDIPIVQVAITQSGAAPSELESQVTKKVEDAVAGVPGIWHIISAVSDGASTTTIQFDIGTNVDRALNDVKDQISKIRVELPRTIDEPIVKRFDVEGLPIVTYAVSAHDRSTEQISWFVDDTVARELQTIRGVGQVARSGGVDREIRVALDPRKLLALGVTAASVSAQLRATNVDLAGGRGEIAGQEQAIRTLAGTRSVADLAALPIVLGGGRKARLDELGTVADASAEPRTFASLDGRPVVAFGVTRAKGASDAEVAQKVADKVAALVKAHPAYAITRVDNQVDYTIGNYHSAMETLVEGAILAIVVVFLFLRDIRATVVSGIALPLSAIPTFWIMGMLGFSLNAVSLLAITLVTGILVDDAIVEIENIVRHMRMGKSAYRASLEAADEIGLAVIAISMTIVAVFAPVSFMGGIPGQYFRQFGLTVAIAVFFSLIVARLVTPVIAAYFLRPHAAAPSGDGPVIQAYSELVRWSVNHRWVTVAAGLGLFVLSLWSTTLLPSGLLPAEDTGRSLLAVELPPGSRLDDTEAVTRRITDTLRTIPEIRSVLVYGGQVLGDSAEVRKATLVINLAHKSQRSVTQKQIQSEISRDMEAVPDIRFWFLKDNGQRDLQLTLAGTDTKLIDDTADQLASEMRTLPVLVNPRSTADLDRPELEIVPKAGLAADLGLSTEALSETIRVATLGDIDANLAKFNAGDRLVPIRVELEQGARSKLDVLKALRVPTAGGSVPLSSVAEFKVGQGPTAISRYDRSRRVTVEADLAGDHPLGEGLAAVMALPTAKALPKGVAFRQSGDAEIMAEVFSGFALAIGAGLMMVYGVLILLFGSFTQPITILFSLPLSIGGAILALLITGRPISMPVVIGILMLMGIVTKNAIMLVDFAVEEIRRGAARRDALVEAGRKRARPIVMTTIAMVAGMLPSAFAFGDGGEFRSPMAIAVIGGLIVSTVLSLVFVPAVFTVLDDAGWLLQRLFGRFVGAKDEPSPVDEPGPVGHRGADEAGARPFAADYPQAAE</sequence>
<feature type="transmembrane region" description="Helical" evidence="2">
    <location>
        <begin position="941"/>
        <end position="962"/>
    </location>
</feature>
<dbReference type="Gene3D" id="3.30.70.1320">
    <property type="entry name" value="Multidrug efflux transporter AcrB pore domain like"/>
    <property type="match status" value="1"/>
</dbReference>
<dbReference type="PRINTS" id="PR00702">
    <property type="entry name" value="ACRIFLAVINRP"/>
</dbReference>
<name>A0A4Q2R9M1_9HYPH</name>
<feature type="transmembrane region" description="Helical" evidence="2">
    <location>
        <begin position="895"/>
        <end position="920"/>
    </location>
</feature>
<dbReference type="InterPro" id="IPR001036">
    <property type="entry name" value="Acrflvin-R"/>
</dbReference>
<dbReference type="EMBL" id="QYBC01000022">
    <property type="protein sequence ID" value="RYB02212.1"/>
    <property type="molecule type" value="Genomic_DNA"/>
</dbReference>
<feature type="transmembrane region" description="Helical" evidence="2">
    <location>
        <begin position="869"/>
        <end position="889"/>
    </location>
</feature>
<gene>
    <name evidence="3" type="ORF">D3272_22315</name>
</gene>
<feature type="transmembrane region" description="Helical" evidence="2">
    <location>
        <begin position="519"/>
        <end position="539"/>
    </location>
</feature>
<dbReference type="GO" id="GO:0005886">
    <property type="term" value="C:plasma membrane"/>
    <property type="evidence" value="ECO:0007669"/>
    <property type="project" value="TreeGrafter"/>
</dbReference>
<dbReference type="PANTHER" id="PTHR32063">
    <property type="match status" value="1"/>
</dbReference>
<keyword evidence="4" id="KW-1185">Reference proteome</keyword>
<evidence type="ECO:0000313" key="3">
    <source>
        <dbReference type="EMBL" id="RYB02212.1"/>
    </source>
</evidence>
<feature type="transmembrane region" description="Helical" evidence="2">
    <location>
        <begin position="974"/>
        <end position="998"/>
    </location>
</feature>
<dbReference type="SUPFAM" id="SSF82693">
    <property type="entry name" value="Multidrug efflux transporter AcrB pore domain, PN1, PN2, PC1 and PC2 subdomains"/>
    <property type="match status" value="3"/>
</dbReference>
<protein>
    <submittedName>
        <fullName evidence="3">Efflux RND transporter permease subunit</fullName>
    </submittedName>
</protein>
<dbReference type="Gene3D" id="3.30.70.1440">
    <property type="entry name" value="Multidrug efflux transporter AcrB pore domain"/>
    <property type="match status" value="1"/>
</dbReference>
<feature type="transmembrane region" description="Helical" evidence="2">
    <location>
        <begin position="360"/>
        <end position="380"/>
    </location>
</feature>
<feature type="transmembrane region" description="Helical" evidence="2">
    <location>
        <begin position="839"/>
        <end position="862"/>
    </location>
</feature>
<organism evidence="3 4">
    <name type="scientific">Lichenibacterium ramalinae</name>
    <dbReference type="NCBI Taxonomy" id="2316527"/>
    <lineage>
        <taxon>Bacteria</taxon>
        <taxon>Pseudomonadati</taxon>
        <taxon>Pseudomonadota</taxon>
        <taxon>Alphaproteobacteria</taxon>
        <taxon>Hyphomicrobiales</taxon>
        <taxon>Lichenihabitantaceae</taxon>
        <taxon>Lichenibacterium</taxon>
    </lineage>
</organism>
<comment type="caution">
    <text evidence="3">The sequence shown here is derived from an EMBL/GenBank/DDBJ whole genome shotgun (WGS) entry which is preliminary data.</text>
</comment>
<feature type="transmembrane region" description="Helical" evidence="2">
    <location>
        <begin position="463"/>
        <end position="490"/>
    </location>
</feature>
<evidence type="ECO:0000256" key="1">
    <source>
        <dbReference type="SAM" id="MobiDB-lite"/>
    </source>
</evidence>
<dbReference type="SUPFAM" id="SSF82866">
    <property type="entry name" value="Multidrug efflux transporter AcrB transmembrane domain"/>
    <property type="match status" value="2"/>
</dbReference>
<accession>A0A4Q2R9M1</accession>
<dbReference type="RefSeq" id="WP_129221424.1">
    <property type="nucleotide sequence ID" value="NZ_QYBC01000022.1"/>
</dbReference>